<proteinExistence type="predicted"/>
<dbReference type="NCBIfam" id="NF033564">
    <property type="entry name" value="transpos_ISAs1"/>
    <property type="match status" value="1"/>
</dbReference>
<name>J2IGR0_9ALTE</name>
<dbReference type="PANTHER" id="PTHR30298:SF0">
    <property type="entry name" value="PROTEIN YBFL-RELATED"/>
    <property type="match status" value="1"/>
</dbReference>
<dbReference type="GO" id="GO:0003677">
    <property type="term" value="F:DNA binding"/>
    <property type="evidence" value="ECO:0007669"/>
    <property type="project" value="InterPro"/>
</dbReference>
<evidence type="ECO:0000259" key="1">
    <source>
        <dbReference type="Pfam" id="PF01609"/>
    </source>
</evidence>
<dbReference type="AlphaFoldDB" id="J2IGR0"/>
<dbReference type="InterPro" id="IPR002559">
    <property type="entry name" value="Transposase_11"/>
</dbReference>
<dbReference type="GO" id="GO:0006313">
    <property type="term" value="P:DNA transposition"/>
    <property type="evidence" value="ECO:0007669"/>
    <property type="project" value="InterPro"/>
</dbReference>
<dbReference type="InterPro" id="IPR051698">
    <property type="entry name" value="Transposase_11-like"/>
</dbReference>
<evidence type="ECO:0000313" key="2">
    <source>
        <dbReference type="EMBL" id="EJI86382.1"/>
    </source>
</evidence>
<dbReference type="InterPro" id="IPR047647">
    <property type="entry name" value="ISAs1_transpos"/>
</dbReference>
<dbReference type="PATRIC" id="fig|1197174.4.peg.684"/>
<accession>J2IGR0</accession>
<sequence length="324" mass="36366">MTAIFRCDQILAFARSQFMNIDIFAEHFSELEDPRQASKVVYPLFDVVFLTLCAVIAGCEGWEDIEDFGENRCSSIHMVSAFASANGVVMGQVKTDEKSNEITAIPQLLNLLELKGCLVSLDAMGCQKEIAQQIVDKEADYLLTVKGNQGQLHDAVKQVFAGKAHKDTAAQSLEKNRGRLEYREFQVCDASELPEKLKAAWPALTTLGMATTYRVEKDKRAVLEQRYFISSAALSAERLSSAVREHWSIENQLHWVLDVSLGEDACQIYRGNAATNLATMRHFGLNMLRAEKRKMSIRRKQRQALMNEAYLDAVLEACMGMVIK</sequence>
<evidence type="ECO:0000313" key="3">
    <source>
        <dbReference type="Proteomes" id="UP000012043"/>
    </source>
</evidence>
<reference evidence="2 3" key="1">
    <citation type="journal article" date="2012" name="J. Bacteriol.">
        <title>Genome Sequence of Pectin-Degrading Alishewanella aestuarii Strain B11T, Isolated from Tidal Flat Sediment.</title>
        <authorList>
            <person name="Jung J."/>
            <person name="Choi S."/>
            <person name="Chun J."/>
            <person name="Park W."/>
        </authorList>
    </citation>
    <scope>NUCLEOTIDE SEQUENCE [LARGE SCALE GENOMIC DNA]</scope>
    <source>
        <strain evidence="2 3">B11</strain>
    </source>
</reference>
<keyword evidence="3" id="KW-1185">Reference proteome</keyword>
<feature type="domain" description="Transposase IS4-like" evidence="1">
    <location>
        <begin position="69"/>
        <end position="286"/>
    </location>
</feature>
<gene>
    <name evidence="2" type="ORF">AEST_06980</name>
</gene>
<dbReference type="PANTHER" id="PTHR30298">
    <property type="entry name" value="H REPEAT-ASSOCIATED PREDICTED TRANSPOSASE"/>
    <property type="match status" value="1"/>
</dbReference>
<dbReference type="GO" id="GO:0004803">
    <property type="term" value="F:transposase activity"/>
    <property type="evidence" value="ECO:0007669"/>
    <property type="project" value="InterPro"/>
</dbReference>
<organism evidence="2 3">
    <name type="scientific">Alishewanella aestuarii B11</name>
    <dbReference type="NCBI Taxonomy" id="1197174"/>
    <lineage>
        <taxon>Bacteria</taxon>
        <taxon>Pseudomonadati</taxon>
        <taxon>Pseudomonadota</taxon>
        <taxon>Gammaproteobacteria</taxon>
        <taxon>Alteromonadales</taxon>
        <taxon>Alteromonadaceae</taxon>
        <taxon>Alishewanella</taxon>
    </lineage>
</organism>
<dbReference type="EMBL" id="ALAB01000005">
    <property type="protein sequence ID" value="EJI86382.1"/>
    <property type="molecule type" value="Genomic_DNA"/>
</dbReference>
<dbReference type="Proteomes" id="UP000012043">
    <property type="component" value="Unassembled WGS sequence"/>
</dbReference>
<comment type="caution">
    <text evidence="2">The sequence shown here is derived from an EMBL/GenBank/DDBJ whole genome shotgun (WGS) entry which is preliminary data.</text>
</comment>
<protein>
    <submittedName>
        <fullName evidence="2">H repeat-associated protein yhhI</fullName>
    </submittedName>
</protein>
<dbReference type="Pfam" id="PF01609">
    <property type="entry name" value="DDE_Tnp_1"/>
    <property type="match status" value="1"/>
</dbReference>